<keyword evidence="2" id="KW-0472">Membrane</keyword>
<dbReference type="GO" id="GO:0004527">
    <property type="term" value="F:exonuclease activity"/>
    <property type="evidence" value="ECO:0007669"/>
    <property type="project" value="UniProtKB-KW"/>
</dbReference>
<evidence type="ECO:0000259" key="3">
    <source>
        <dbReference type="Pfam" id="PF03372"/>
    </source>
</evidence>
<keyword evidence="5" id="KW-1185">Reference proteome</keyword>
<dbReference type="AlphaFoldDB" id="A0A7S9DZE7"/>
<dbReference type="Proteomes" id="UP000595095">
    <property type="component" value="Chromosome"/>
</dbReference>
<keyword evidence="4" id="KW-0378">Hydrolase</keyword>
<evidence type="ECO:0000313" key="5">
    <source>
        <dbReference type="Proteomes" id="UP000595095"/>
    </source>
</evidence>
<evidence type="ECO:0000256" key="1">
    <source>
        <dbReference type="SAM" id="MobiDB-lite"/>
    </source>
</evidence>
<protein>
    <submittedName>
        <fullName evidence="4">Endonuclease/exonuclease/phosphatase family protein</fullName>
    </submittedName>
</protein>
<dbReference type="GO" id="GO:0004519">
    <property type="term" value="F:endonuclease activity"/>
    <property type="evidence" value="ECO:0007669"/>
    <property type="project" value="UniProtKB-KW"/>
</dbReference>
<accession>A0A7S9DZE7</accession>
<proteinExistence type="predicted"/>
<sequence length="362" mass="41387">MLLTLWLSTLFLILITLIPLSRQSHWIVRGMDFPRVQIASCLGVILVADLILLDLSSIFTWGLVLLAAICLAYQLWWILPYTPLWKSEVKSIDAEIKDEDKIRIMTSNVLTPNRKAHLLIELVEKHQPDVLVTLESDQWWEDHLKPIESSMPHTVKCPLDNLYGMHLYSRLPIKDVDLKYLVEEDVPSIHCLIQMRNGHKIRAHFVHPAPPSPTENEESSERDAELIIVGRSVANSDEPTIVTGDLNDVAWSPTTHLFRKVSKLLDPRIGRGMFNTFHATYPFLRWPLDHIFHSDHFTLSHMQRLPWIGSDHFPLLTEMAFQPVVGAPQQGVESDEDDEEQADDIVDDEDVSKEDVPNPGSK</sequence>
<feature type="transmembrane region" description="Helical" evidence="2">
    <location>
        <begin position="33"/>
        <end position="52"/>
    </location>
</feature>
<evidence type="ECO:0000256" key="2">
    <source>
        <dbReference type="SAM" id="Phobius"/>
    </source>
</evidence>
<dbReference type="EMBL" id="CP064795">
    <property type="protein sequence ID" value="QPG06662.1"/>
    <property type="molecule type" value="Genomic_DNA"/>
</dbReference>
<dbReference type="RefSeq" id="WP_195811738.1">
    <property type="nucleotide sequence ID" value="NZ_CP064795.1"/>
</dbReference>
<dbReference type="InterPro" id="IPR005135">
    <property type="entry name" value="Endo/exonuclease/phosphatase"/>
</dbReference>
<dbReference type="SUPFAM" id="SSF56219">
    <property type="entry name" value="DNase I-like"/>
    <property type="match status" value="1"/>
</dbReference>
<gene>
    <name evidence="4" type="ORF">IT774_05775</name>
</gene>
<keyword evidence="2" id="KW-0812">Transmembrane</keyword>
<keyword evidence="2" id="KW-1133">Transmembrane helix</keyword>
<name>A0A7S9DZE7_9ALTE</name>
<dbReference type="Pfam" id="PF03372">
    <property type="entry name" value="Exo_endo_phos"/>
    <property type="match status" value="1"/>
</dbReference>
<organism evidence="4 5">
    <name type="scientific">Salinimonas marina</name>
    <dbReference type="NCBI Taxonomy" id="2785918"/>
    <lineage>
        <taxon>Bacteria</taxon>
        <taxon>Pseudomonadati</taxon>
        <taxon>Pseudomonadota</taxon>
        <taxon>Gammaproteobacteria</taxon>
        <taxon>Alteromonadales</taxon>
        <taxon>Alteromonadaceae</taxon>
        <taxon>Alteromonas/Salinimonas group</taxon>
        <taxon>Salinimonas</taxon>
    </lineage>
</organism>
<reference evidence="4 5" key="1">
    <citation type="submission" date="2020-11" db="EMBL/GenBank/DDBJ databases">
        <title>Complete genome sequence for Salinimonas sp. strain G2-b.</title>
        <authorList>
            <person name="Park S.-J."/>
        </authorList>
    </citation>
    <scope>NUCLEOTIDE SEQUENCE [LARGE SCALE GENOMIC DNA]</scope>
    <source>
        <strain evidence="4 5">G2-b</strain>
    </source>
</reference>
<keyword evidence="4" id="KW-0255">Endonuclease</keyword>
<dbReference type="InterPro" id="IPR036691">
    <property type="entry name" value="Endo/exonu/phosph_ase_sf"/>
</dbReference>
<keyword evidence="4" id="KW-0540">Nuclease</keyword>
<keyword evidence="4" id="KW-0269">Exonuclease</keyword>
<feature type="region of interest" description="Disordered" evidence="1">
    <location>
        <begin position="324"/>
        <end position="362"/>
    </location>
</feature>
<feature type="domain" description="Endonuclease/exonuclease/phosphatase" evidence="3">
    <location>
        <begin position="105"/>
        <end position="312"/>
    </location>
</feature>
<evidence type="ECO:0000313" key="4">
    <source>
        <dbReference type="EMBL" id="QPG06662.1"/>
    </source>
</evidence>
<feature type="compositionally biased region" description="Acidic residues" evidence="1">
    <location>
        <begin position="333"/>
        <end position="352"/>
    </location>
</feature>
<dbReference type="KEGG" id="smaa:IT774_05775"/>
<dbReference type="Gene3D" id="3.60.10.10">
    <property type="entry name" value="Endonuclease/exonuclease/phosphatase"/>
    <property type="match status" value="1"/>
</dbReference>
<feature type="transmembrane region" description="Helical" evidence="2">
    <location>
        <begin position="59"/>
        <end position="79"/>
    </location>
</feature>